<dbReference type="AlphaFoldDB" id="A0A1Y1ZR71"/>
<dbReference type="Proteomes" id="UP000193144">
    <property type="component" value="Unassembled WGS sequence"/>
</dbReference>
<evidence type="ECO:0000256" key="1">
    <source>
        <dbReference type="SAM" id="MobiDB-lite"/>
    </source>
</evidence>
<dbReference type="EMBL" id="MCFA01000050">
    <property type="protein sequence ID" value="ORY12497.1"/>
    <property type="molecule type" value="Genomic_DNA"/>
</dbReference>
<dbReference type="PANTHER" id="PTHR28164:SF1">
    <property type="entry name" value="PROTEIN STB3"/>
    <property type="match status" value="1"/>
</dbReference>
<feature type="compositionally biased region" description="Basic and acidic residues" evidence="1">
    <location>
        <begin position="253"/>
        <end position="265"/>
    </location>
</feature>
<protein>
    <submittedName>
        <fullName evidence="2">Putative Sin3 binding protein-domain-containing protein</fullName>
    </submittedName>
</protein>
<dbReference type="InterPro" id="IPR018818">
    <property type="entry name" value="Stb3"/>
</dbReference>
<feature type="region of interest" description="Disordered" evidence="1">
    <location>
        <begin position="192"/>
        <end position="313"/>
    </location>
</feature>
<reference evidence="2 3" key="1">
    <citation type="submission" date="2016-07" db="EMBL/GenBank/DDBJ databases">
        <title>Pervasive Adenine N6-methylation of Active Genes in Fungi.</title>
        <authorList>
            <consortium name="DOE Joint Genome Institute"/>
            <person name="Mondo S.J."/>
            <person name="Dannebaum R.O."/>
            <person name="Kuo R.C."/>
            <person name="Labutti K."/>
            <person name="Haridas S."/>
            <person name="Kuo A."/>
            <person name="Salamov A."/>
            <person name="Ahrendt S.R."/>
            <person name="Lipzen A."/>
            <person name="Sullivan W."/>
            <person name="Andreopoulos W.B."/>
            <person name="Clum A."/>
            <person name="Lindquist E."/>
            <person name="Daum C."/>
            <person name="Ramamoorthy G.K."/>
            <person name="Gryganskyi A."/>
            <person name="Culley D."/>
            <person name="Magnuson J.K."/>
            <person name="James T.Y."/>
            <person name="O'Malley M.A."/>
            <person name="Stajich J.E."/>
            <person name="Spatafora J.W."/>
            <person name="Visel A."/>
            <person name="Grigoriev I.V."/>
        </authorList>
    </citation>
    <scope>NUCLEOTIDE SEQUENCE [LARGE SCALE GENOMIC DNA]</scope>
    <source>
        <strain evidence="2 3">CBS 115471</strain>
    </source>
</reference>
<organism evidence="2 3">
    <name type="scientific">Clohesyomyces aquaticus</name>
    <dbReference type="NCBI Taxonomy" id="1231657"/>
    <lineage>
        <taxon>Eukaryota</taxon>
        <taxon>Fungi</taxon>
        <taxon>Dikarya</taxon>
        <taxon>Ascomycota</taxon>
        <taxon>Pezizomycotina</taxon>
        <taxon>Dothideomycetes</taxon>
        <taxon>Pleosporomycetidae</taxon>
        <taxon>Pleosporales</taxon>
        <taxon>Lindgomycetaceae</taxon>
        <taxon>Clohesyomyces</taxon>
    </lineage>
</organism>
<keyword evidence="3" id="KW-1185">Reference proteome</keyword>
<dbReference type="GO" id="GO:0005634">
    <property type="term" value="C:nucleus"/>
    <property type="evidence" value="ECO:0007669"/>
    <property type="project" value="TreeGrafter"/>
</dbReference>
<dbReference type="PANTHER" id="PTHR28164">
    <property type="entry name" value="PROTEIN STB3"/>
    <property type="match status" value="1"/>
</dbReference>
<dbReference type="OrthoDB" id="5391991at2759"/>
<dbReference type="GO" id="GO:0000432">
    <property type="term" value="P:positive regulation of transcription from RNA polymerase II promoter by glucose"/>
    <property type="evidence" value="ECO:0007669"/>
    <property type="project" value="TreeGrafter"/>
</dbReference>
<feature type="compositionally biased region" description="Acidic residues" evidence="1">
    <location>
        <begin position="279"/>
        <end position="296"/>
    </location>
</feature>
<feature type="compositionally biased region" description="Low complexity" evidence="1">
    <location>
        <begin position="266"/>
        <end position="278"/>
    </location>
</feature>
<accession>A0A1Y1ZR71</accession>
<dbReference type="Pfam" id="PF10330">
    <property type="entry name" value="Stb3"/>
    <property type="match status" value="1"/>
</dbReference>
<dbReference type="STRING" id="1231657.A0A1Y1ZR71"/>
<name>A0A1Y1ZR71_9PLEO</name>
<feature type="region of interest" description="Disordered" evidence="1">
    <location>
        <begin position="22"/>
        <end position="48"/>
    </location>
</feature>
<proteinExistence type="predicted"/>
<gene>
    <name evidence="2" type="ORF">BCR34DRAFT_297001</name>
</gene>
<evidence type="ECO:0000313" key="2">
    <source>
        <dbReference type="EMBL" id="ORY12497.1"/>
    </source>
</evidence>
<dbReference type="GO" id="GO:0043565">
    <property type="term" value="F:sequence-specific DNA binding"/>
    <property type="evidence" value="ECO:0007669"/>
    <property type="project" value="TreeGrafter"/>
</dbReference>
<sequence>MASPASKPVSNLAAAFAAHSTSANIPIPREGGHLSAPDRPNMLLTPPNSISPNLPPHKHRPGINAAVASTLPAQVDSDIDLQDAVEHAAAQDQPSALSREALRALESVGEINAEMLAMHYLPGILADQPPLAIRFIMQALCDQLPGWSKIPITKARRLVVAGLEWKKGEERKDETKIPPVIYEKTGWGKWTSRPRLHPSEKRPSVPIGMHGAPHSEPSPPASVDSVGGRQISQHTLHHRRDQYSSSWAADSLRSSRDEEMADRMSLDGSEASDSASESDSSDMDLEDDLDDDTDMEDLSKIAPDTLRELGRSHGGHTVMRDYNKLSKISEARYRSVSARGTSIPLGNISSPRPWGNLANSYISRVDAVSTSSAFSGVMGIEHQGSKEAEAAAALLQMGSM</sequence>
<comment type="caution">
    <text evidence="2">The sequence shown here is derived from an EMBL/GenBank/DDBJ whole genome shotgun (WGS) entry which is preliminary data.</text>
</comment>
<evidence type="ECO:0000313" key="3">
    <source>
        <dbReference type="Proteomes" id="UP000193144"/>
    </source>
</evidence>